<dbReference type="InterPro" id="IPR036318">
    <property type="entry name" value="FAD-bd_PCMH-like_sf"/>
</dbReference>
<dbReference type="PANTHER" id="PTHR42934:SF2">
    <property type="entry name" value="GLYCOLATE OXIDASE SUBUNIT GLCD"/>
    <property type="match status" value="1"/>
</dbReference>
<evidence type="ECO:0000256" key="4">
    <source>
        <dbReference type="ARBA" id="ARBA00023002"/>
    </source>
</evidence>
<dbReference type="Pfam" id="PF02913">
    <property type="entry name" value="FAD-oxidase_C"/>
    <property type="match status" value="1"/>
</dbReference>
<dbReference type="Pfam" id="PF01565">
    <property type="entry name" value="FAD_binding_4"/>
    <property type="match status" value="1"/>
</dbReference>
<accession>A0A1I2KCU0</accession>
<dbReference type="InterPro" id="IPR006094">
    <property type="entry name" value="Oxid_FAD_bind_N"/>
</dbReference>
<dbReference type="RefSeq" id="WP_203779692.1">
    <property type="nucleotide sequence ID" value="NZ_BOMT01000086.1"/>
</dbReference>
<keyword evidence="8" id="KW-1185">Reference proteome</keyword>
<evidence type="ECO:0000313" key="8">
    <source>
        <dbReference type="Proteomes" id="UP000199645"/>
    </source>
</evidence>
<dbReference type="PROSITE" id="PS51387">
    <property type="entry name" value="FAD_PCMH"/>
    <property type="match status" value="1"/>
</dbReference>
<dbReference type="InterPro" id="IPR016169">
    <property type="entry name" value="FAD-bd_PCMH_sub2"/>
</dbReference>
<dbReference type="GO" id="GO:0016491">
    <property type="term" value="F:oxidoreductase activity"/>
    <property type="evidence" value="ECO:0007669"/>
    <property type="project" value="UniProtKB-KW"/>
</dbReference>
<keyword evidence="2" id="KW-0285">Flavoprotein</keyword>
<keyword evidence="3" id="KW-0274">FAD</keyword>
<reference evidence="7 8" key="1">
    <citation type="submission" date="2016-10" db="EMBL/GenBank/DDBJ databases">
        <authorList>
            <person name="de Groot N.N."/>
        </authorList>
    </citation>
    <scope>NUCLEOTIDE SEQUENCE [LARGE SCALE GENOMIC DNA]</scope>
    <source>
        <strain evidence="7 8">DSM 43019</strain>
    </source>
</reference>
<dbReference type="InterPro" id="IPR051914">
    <property type="entry name" value="FAD-linked_OxidoTrans_Type4"/>
</dbReference>
<dbReference type="GO" id="GO:0071949">
    <property type="term" value="F:FAD binding"/>
    <property type="evidence" value="ECO:0007669"/>
    <property type="project" value="InterPro"/>
</dbReference>
<dbReference type="EMBL" id="FONV01000016">
    <property type="protein sequence ID" value="SFF64875.1"/>
    <property type="molecule type" value="Genomic_DNA"/>
</dbReference>
<dbReference type="PANTHER" id="PTHR42934">
    <property type="entry name" value="GLYCOLATE OXIDASE SUBUNIT GLCD"/>
    <property type="match status" value="1"/>
</dbReference>
<name>A0A1I2KCU0_9ACTN</name>
<sequence>MTIGSAATSSPVPADPVVASATRASDPGSPPEPLRWLADTGAEWTTDQQILGRSRLDRSGWEPDGRPAAVVFPRTVTQVQAVLRGASATRTPLVPRGAGTALTGASTAGAGTVVIDLSRMNRIVEIRAADGIAIAEPGVVTADLDRAAAEHGLSYAPDPASVEISTIGGNIATNAGGLRCAKYGVTRDSVLGLDVVLADGTLINTGRATLKSVTGYDLTGLFVGSEGTLGVVVGATLRLRTLPTPTATIAAAYPDIATAAAASVALTGAHVQPVLAELLDEATLSALADHGLRQSGGALLIVQLDGGPVETSRALEVLRRGATSVRSDGDPAELLAARRQALPAIERLGRPLIEDIAVPRSRLAAAVRSIADIAQRHDVPICTLAHAGDGNLHPIIVAGSHGSPIPSAAHRAADDIFALALSLGGTVTGEHGVGVLKRAWLARELGEEQHHLQRRIKAVFDPLGILNPGKAI</sequence>
<dbReference type="SUPFAM" id="SSF56176">
    <property type="entry name" value="FAD-binding/transporter-associated domain-like"/>
    <property type="match status" value="1"/>
</dbReference>
<evidence type="ECO:0000313" key="7">
    <source>
        <dbReference type="EMBL" id="SFF64875.1"/>
    </source>
</evidence>
<dbReference type="Gene3D" id="1.10.45.10">
    <property type="entry name" value="Vanillyl-alcohol Oxidase, Chain A, domain 4"/>
    <property type="match status" value="1"/>
</dbReference>
<organism evidence="7 8">
    <name type="scientific">Actinoplanes philippinensis</name>
    <dbReference type="NCBI Taxonomy" id="35752"/>
    <lineage>
        <taxon>Bacteria</taxon>
        <taxon>Bacillati</taxon>
        <taxon>Actinomycetota</taxon>
        <taxon>Actinomycetes</taxon>
        <taxon>Micromonosporales</taxon>
        <taxon>Micromonosporaceae</taxon>
        <taxon>Actinoplanes</taxon>
    </lineage>
</organism>
<evidence type="ECO:0000256" key="1">
    <source>
        <dbReference type="ARBA" id="ARBA00001974"/>
    </source>
</evidence>
<dbReference type="Proteomes" id="UP000199645">
    <property type="component" value="Unassembled WGS sequence"/>
</dbReference>
<gene>
    <name evidence="7" type="ORF">SAMN05421541_116123</name>
</gene>
<evidence type="ECO:0000256" key="3">
    <source>
        <dbReference type="ARBA" id="ARBA00022827"/>
    </source>
</evidence>
<feature type="compositionally biased region" description="Polar residues" evidence="5">
    <location>
        <begin position="1"/>
        <end position="11"/>
    </location>
</feature>
<protein>
    <submittedName>
        <fullName evidence="7">Glycolate oxidase</fullName>
    </submittedName>
</protein>
<dbReference type="Gene3D" id="3.30.465.10">
    <property type="match status" value="1"/>
</dbReference>
<keyword evidence="4" id="KW-0560">Oxidoreductase</keyword>
<dbReference type="InterPro" id="IPR016166">
    <property type="entry name" value="FAD-bd_PCMH"/>
</dbReference>
<dbReference type="Gene3D" id="3.30.70.2740">
    <property type="match status" value="1"/>
</dbReference>
<dbReference type="FunFam" id="1.10.45.10:FF:000001">
    <property type="entry name" value="D-lactate dehydrogenase mitochondrial"/>
    <property type="match status" value="1"/>
</dbReference>
<feature type="region of interest" description="Disordered" evidence="5">
    <location>
        <begin position="1"/>
        <end position="34"/>
    </location>
</feature>
<dbReference type="InterPro" id="IPR004113">
    <property type="entry name" value="FAD-bd_oxidored_4_C"/>
</dbReference>
<dbReference type="AlphaFoldDB" id="A0A1I2KCU0"/>
<proteinExistence type="predicted"/>
<comment type="cofactor">
    <cofactor evidence="1">
        <name>FAD</name>
        <dbReference type="ChEBI" id="CHEBI:57692"/>
    </cofactor>
</comment>
<dbReference type="SUPFAM" id="SSF55103">
    <property type="entry name" value="FAD-linked oxidases, C-terminal domain"/>
    <property type="match status" value="1"/>
</dbReference>
<dbReference type="InterPro" id="IPR016164">
    <property type="entry name" value="FAD-linked_Oxase-like_C"/>
</dbReference>
<feature type="domain" description="FAD-binding PCMH-type" evidence="6">
    <location>
        <begin position="63"/>
        <end position="242"/>
    </location>
</feature>
<dbReference type="STRING" id="35752.SAMN05421541_116123"/>
<evidence type="ECO:0000256" key="2">
    <source>
        <dbReference type="ARBA" id="ARBA00022630"/>
    </source>
</evidence>
<evidence type="ECO:0000256" key="5">
    <source>
        <dbReference type="SAM" id="MobiDB-lite"/>
    </source>
</evidence>
<dbReference type="InterPro" id="IPR016171">
    <property type="entry name" value="Vanillyl_alc_oxidase_C-sub2"/>
</dbReference>
<evidence type="ECO:0000259" key="6">
    <source>
        <dbReference type="PROSITE" id="PS51387"/>
    </source>
</evidence>